<organism evidence="1 2">
    <name type="scientific">Sulfobacillus acidophilus</name>
    <dbReference type="NCBI Taxonomy" id="53633"/>
    <lineage>
        <taxon>Bacteria</taxon>
        <taxon>Bacillati</taxon>
        <taxon>Bacillota</taxon>
        <taxon>Clostridia</taxon>
        <taxon>Eubacteriales</taxon>
        <taxon>Clostridiales Family XVII. Incertae Sedis</taxon>
        <taxon>Sulfobacillus</taxon>
    </lineage>
</organism>
<reference evidence="1 2" key="1">
    <citation type="journal article" date="2014" name="BMC Genomics">
        <title>Comparison of environmental and isolate Sulfobacillus genomes reveals diverse carbon, sulfur, nitrogen, and hydrogen metabolisms.</title>
        <authorList>
            <person name="Justice N.B."/>
            <person name="Norman A."/>
            <person name="Brown C.T."/>
            <person name="Singh A."/>
            <person name="Thomas B.C."/>
            <person name="Banfield J.F."/>
        </authorList>
    </citation>
    <scope>NUCLEOTIDE SEQUENCE [LARGE SCALE GENOMIC DNA]</scope>
    <source>
        <strain evidence="1">AMDSBA3</strain>
    </source>
</reference>
<evidence type="ECO:0000313" key="2">
    <source>
        <dbReference type="Proteomes" id="UP000241848"/>
    </source>
</evidence>
<dbReference type="EMBL" id="PXYV01000062">
    <property type="protein sequence ID" value="PSR20459.1"/>
    <property type="molecule type" value="Genomic_DNA"/>
</dbReference>
<accession>A0A2T2WE11</accession>
<comment type="caution">
    <text evidence="1">The sequence shown here is derived from an EMBL/GenBank/DDBJ whole genome shotgun (WGS) entry which is preliminary data.</text>
</comment>
<sequence>MQGLSDDLEVSAPFFHRATENKGNVFVGIVGGDQKVHAEVQADRLSHIIQGRLDLTFRTLSKSAVSDETFGYPDGI</sequence>
<gene>
    <name evidence="1" type="ORF">C7B45_14930</name>
</gene>
<evidence type="ECO:0000313" key="1">
    <source>
        <dbReference type="EMBL" id="PSR20459.1"/>
    </source>
</evidence>
<name>A0A2T2WE11_9FIRM</name>
<dbReference type="Proteomes" id="UP000241848">
    <property type="component" value="Unassembled WGS sequence"/>
</dbReference>
<dbReference type="AlphaFoldDB" id="A0A2T2WE11"/>
<protein>
    <submittedName>
        <fullName evidence="1">Uncharacterized protein</fullName>
    </submittedName>
</protein>
<proteinExistence type="predicted"/>